<evidence type="ECO:0000313" key="1">
    <source>
        <dbReference type="EMBL" id="SYW76095.1"/>
    </source>
</evidence>
<dbReference type="EMBL" id="ULHB01000014">
    <property type="protein sequence ID" value="SYW76095.1"/>
    <property type="molecule type" value="Genomic_DNA"/>
</dbReference>
<dbReference type="GO" id="GO:0006310">
    <property type="term" value="P:DNA recombination"/>
    <property type="evidence" value="ECO:0007669"/>
    <property type="project" value="InterPro"/>
</dbReference>
<name>A0A8H8TQW9_9BASI</name>
<dbReference type="AlphaFoldDB" id="A0A8H8TQW9"/>
<sequence>MAEGDARLMGFHFDRLYYQECALAFGGHLSPFLFNLFTEFLHWALSIAVAALGFHLSCKKTVWSTTHLEILGIKLDSVAQTASITNQRRQRIPQLCQRIIVWDCASLLELQQVAGVPSSLLTPSVQWQSGITTPPSSFVAATKLSKQVAFLLWNGLTPTTHLHSTKICSDFATFISTTSHSPQPFPTTVLALIKSVAHYQEHAKTYHAVLRSWHVDLSLSTSAFSSDCLARAIQGFKHSAGNQPQPPSCPSCSPSSADLSTPCLPSATPDTTEDGSYITVFLPSSKTDPFGTGVTLTAPAVPLTTCAVKALKACGIPPEAYSGHSFWRGATTWAAANGTNSNMIQGLGRWRSDCFRHYVNTLAAEHAATLASGLYYNANQPLDLSQTAWHNF</sequence>
<dbReference type="InterPro" id="IPR013762">
    <property type="entry name" value="Integrase-like_cat_sf"/>
</dbReference>
<dbReference type="PANTHER" id="PTHR34605">
    <property type="entry name" value="PHAGE_INTEGRASE DOMAIN-CONTAINING PROTEIN"/>
    <property type="match status" value="1"/>
</dbReference>
<gene>
    <name evidence="1" type="ORF">UBRO2_01166</name>
</gene>
<comment type="caution">
    <text evidence="1">The sequence shown here is derived from an EMBL/GenBank/DDBJ whole genome shotgun (WGS) entry which is preliminary data.</text>
</comment>
<dbReference type="InterPro" id="IPR052925">
    <property type="entry name" value="Phage_Integrase-like_Recomb"/>
</dbReference>
<reference evidence="1" key="1">
    <citation type="submission" date="2018-08" db="EMBL/GenBank/DDBJ databases">
        <authorList>
            <person name="Guldener U."/>
        </authorList>
    </citation>
    <scope>NUCLEOTIDE SEQUENCE</scope>
    <source>
        <strain evidence="1">UB2</strain>
    </source>
</reference>
<dbReference type="GO" id="GO:0003677">
    <property type="term" value="F:DNA binding"/>
    <property type="evidence" value="ECO:0007669"/>
    <property type="project" value="InterPro"/>
</dbReference>
<proteinExistence type="predicted"/>
<accession>A0A8H8TQW9</accession>
<dbReference type="GO" id="GO:0015074">
    <property type="term" value="P:DNA integration"/>
    <property type="evidence" value="ECO:0007669"/>
    <property type="project" value="InterPro"/>
</dbReference>
<dbReference type="Gene3D" id="1.10.443.10">
    <property type="entry name" value="Intergrase catalytic core"/>
    <property type="match status" value="1"/>
</dbReference>
<keyword evidence="2" id="KW-1185">Reference proteome</keyword>
<evidence type="ECO:0008006" key="3">
    <source>
        <dbReference type="Google" id="ProtNLM"/>
    </source>
</evidence>
<protein>
    <recommendedName>
        <fullName evidence="3">Tyr recombinase domain-containing protein</fullName>
    </recommendedName>
</protein>
<evidence type="ECO:0000313" key="2">
    <source>
        <dbReference type="Proteomes" id="UP000658997"/>
    </source>
</evidence>
<organism evidence="1 2">
    <name type="scientific">Ustilago bromivora</name>
    <dbReference type="NCBI Taxonomy" id="307758"/>
    <lineage>
        <taxon>Eukaryota</taxon>
        <taxon>Fungi</taxon>
        <taxon>Dikarya</taxon>
        <taxon>Basidiomycota</taxon>
        <taxon>Ustilaginomycotina</taxon>
        <taxon>Ustilaginomycetes</taxon>
        <taxon>Ustilaginales</taxon>
        <taxon>Ustilaginaceae</taxon>
        <taxon>Ustilago</taxon>
    </lineage>
</organism>
<dbReference type="PANTHER" id="PTHR34605:SF4">
    <property type="entry name" value="DNA ADENINE METHYLTRANSFERASE"/>
    <property type="match status" value="1"/>
</dbReference>
<dbReference type="Proteomes" id="UP000658997">
    <property type="component" value="Unassembled WGS sequence"/>
</dbReference>